<protein>
    <submittedName>
        <fullName evidence="1">Uncharacterized protein</fullName>
    </submittedName>
</protein>
<dbReference type="EMBL" id="AMWG01000043">
    <property type="protein sequence ID" value="ELP34065.1"/>
    <property type="molecule type" value="Genomic_DNA"/>
</dbReference>
<evidence type="ECO:0000313" key="2">
    <source>
        <dbReference type="Proteomes" id="UP000010959"/>
    </source>
</evidence>
<organism evidence="1 2">
    <name type="scientific">Rhodopirellula baltica SWK14</name>
    <dbReference type="NCBI Taxonomy" id="993516"/>
    <lineage>
        <taxon>Bacteria</taxon>
        <taxon>Pseudomonadati</taxon>
        <taxon>Planctomycetota</taxon>
        <taxon>Planctomycetia</taxon>
        <taxon>Pirellulales</taxon>
        <taxon>Pirellulaceae</taxon>
        <taxon>Rhodopirellula</taxon>
    </lineage>
</organism>
<reference evidence="1 2" key="1">
    <citation type="journal article" date="2013" name="Mar. Genomics">
        <title>Expression of sulfatases in Rhodopirellula baltica and the diversity of sulfatases in the genus Rhodopirellula.</title>
        <authorList>
            <person name="Wegner C.E."/>
            <person name="Richter-Heitmann T."/>
            <person name="Klindworth A."/>
            <person name="Klockow C."/>
            <person name="Richter M."/>
            <person name="Achstetter T."/>
            <person name="Glockner F.O."/>
            <person name="Harder J."/>
        </authorList>
    </citation>
    <scope>NUCLEOTIDE SEQUENCE [LARGE SCALE GENOMIC DNA]</scope>
    <source>
        <strain evidence="1 2">SWK14</strain>
    </source>
</reference>
<gene>
    <name evidence="1" type="ORF">RBSWK_02201</name>
</gene>
<dbReference type="PATRIC" id="fig|993516.3.peg.2346"/>
<comment type="caution">
    <text evidence="1">The sequence shown here is derived from an EMBL/GenBank/DDBJ whole genome shotgun (WGS) entry which is preliminary data.</text>
</comment>
<accession>L7CJQ7</accession>
<name>L7CJQ7_RHOBT</name>
<dbReference type="Proteomes" id="UP000010959">
    <property type="component" value="Unassembled WGS sequence"/>
</dbReference>
<proteinExistence type="predicted"/>
<sequence length="47" mass="5318">MEEAPSSLTPNLTNLLGSWLARFSSTDTQRCRSNSQELAFSTRERVE</sequence>
<dbReference type="AlphaFoldDB" id="L7CJQ7"/>
<evidence type="ECO:0000313" key="1">
    <source>
        <dbReference type="EMBL" id="ELP34065.1"/>
    </source>
</evidence>